<evidence type="ECO:0000256" key="1">
    <source>
        <dbReference type="SAM" id="Phobius"/>
    </source>
</evidence>
<protein>
    <submittedName>
        <fullName evidence="3">Mechanosensitive ion channel family protein</fullName>
    </submittedName>
</protein>
<feature type="transmembrane region" description="Helical" evidence="1">
    <location>
        <begin position="170"/>
        <end position="189"/>
    </location>
</feature>
<feature type="transmembrane region" description="Helical" evidence="1">
    <location>
        <begin position="20"/>
        <end position="46"/>
    </location>
</feature>
<dbReference type="Gene3D" id="1.10.287.1260">
    <property type="match status" value="1"/>
</dbReference>
<organism evidence="3 4">
    <name type="scientific">Histidinibacterium lentulum</name>
    <dbReference type="NCBI Taxonomy" id="2480588"/>
    <lineage>
        <taxon>Bacteria</taxon>
        <taxon>Pseudomonadati</taxon>
        <taxon>Pseudomonadota</taxon>
        <taxon>Alphaproteobacteria</taxon>
        <taxon>Rhodobacterales</taxon>
        <taxon>Paracoccaceae</taxon>
        <taxon>Histidinibacterium</taxon>
    </lineage>
</organism>
<dbReference type="PANTHER" id="PTHR30566">
    <property type="entry name" value="YNAI-RELATED MECHANOSENSITIVE ION CHANNEL"/>
    <property type="match status" value="1"/>
</dbReference>
<reference evidence="3 4" key="1">
    <citation type="submission" date="2018-10" db="EMBL/GenBank/DDBJ databases">
        <title>Histidinibacterium lentulum gen. nov., sp. nov., a marine bacterium from the culture broth of Picochlorum sp. 122.</title>
        <authorList>
            <person name="Wang G."/>
        </authorList>
    </citation>
    <scope>NUCLEOTIDE SEQUENCE [LARGE SCALE GENOMIC DNA]</scope>
    <source>
        <strain evidence="3 4">B17</strain>
    </source>
</reference>
<evidence type="ECO:0000313" key="4">
    <source>
        <dbReference type="Proteomes" id="UP000268016"/>
    </source>
</evidence>
<comment type="caution">
    <text evidence="3">The sequence shown here is derived from an EMBL/GenBank/DDBJ whole genome shotgun (WGS) entry which is preliminary data.</text>
</comment>
<keyword evidence="1" id="KW-0812">Transmembrane</keyword>
<proteinExistence type="predicted"/>
<feature type="transmembrane region" description="Helical" evidence="1">
    <location>
        <begin position="67"/>
        <end position="85"/>
    </location>
</feature>
<dbReference type="InterPro" id="IPR006685">
    <property type="entry name" value="MscS_channel_2nd"/>
</dbReference>
<dbReference type="PANTHER" id="PTHR30566:SF25">
    <property type="entry name" value="INNER MEMBRANE PROTEIN"/>
    <property type="match status" value="1"/>
</dbReference>
<dbReference type="GO" id="GO:0008381">
    <property type="term" value="F:mechanosensitive monoatomic ion channel activity"/>
    <property type="evidence" value="ECO:0007669"/>
    <property type="project" value="UniProtKB-ARBA"/>
</dbReference>
<dbReference type="RefSeq" id="WP_123641296.1">
    <property type="nucleotide sequence ID" value="NZ_ML119082.1"/>
</dbReference>
<dbReference type="AlphaFoldDB" id="A0A3N2R8P8"/>
<feature type="domain" description="Mechanosensitive ion channel MscS" evidence="2">
    <location>
        <begin position="192"/>
        <end position="258"/>
    </location>
</feature>
<keyword evidence="1" id="KW-0472">Membrane</keyword>
<dbReference type="InterPro" id="IPR010920">
    <property type="entry name" value="LSM_dom_sf"/>
</dbReference>
<dbReference type="Pfam" id="PF00924">
    <property type="entry name" value="MS_channel_2nd"/>
    <property type="match status" value="1"/>
</dbReference>
<feature type="transmembrane region" description="Helical" evidence="1">
    <location>
        <begin position="97"/>
        <end position="116"/>
    </location>
</feature>
<sequence>MPEWLSRIDETVSGLTLPSSVWGLLFVVGAILAAVLLHGLLFRLLLRRTAGRQSLTAGLLRRARRPIRLVFVLTALAFSVPNVRLPPGLDRFVQQGALVLIIVLIGWTLILLTGYFTERSLRRHRLDIEDNLRARKFITQLRVLRRAVDILIVLVTAAVALMTFESVRQYGVSLFASAGVAGLVVGFAARPVLSNLIAGIQIALTQPIRIDDVVIVEGEWGWVEEIFATYVIVRIWDWRRMVVPLTWFIEQPFQNWTRETASVIGSVFWYLDYTVPVAAVREKLTELVTSNPRWDGNVVNLQVTETDRETVTLRGLMSARNSPTAWDLRCEVREAMVEWLQREYPEALPRQRGELSILGDARHGARATGNRNGETS</sequence>
<evidence type="ECO:0000259" key="2">
    <source>
        <dbReference type="Pfam" id="PF00924"/>
    </source>
</evidence>
<dbReference type="Proteomes" id="UP000268016">
    <property type="component" value="Unassembled WGS sequence"/>
</dbReference>
<dbReference type="GO" id="GO:0016020">
    <property type="term" value="C:membrane"/>
    <property type="evidence" value="ECO:0007669"/>
    <property type="project" value="InterPro"/>
</dbReference>
<dbReference type="OrthoDB" id="9792218at2"/>
<dbReference type="SUPFAM" id="SSF50182">
    <property type="entry name" value="Sm-like ribonucleoproteins"/>
    <property type="match status" value="1"/>
</dbReference>
<keyword evidence="4" id="KW-1185">Reference proteome</keyword>
<evidence type="ECO:0000313" key="3">
    <source>
        <dbReference type="EMBL" id="ROU03761.1"/>
    </source>
</evidence>
<accession>A0A3N2R8P8</accession>
<name>A0A3N2R8P8_9RHOB</name>
<feature type="transmembrane region" description="Helical" evidence="1">
    <location>
        <begin position="143"/>
        <end position="164"/>
    </location>
</feature>
<gene>
    <name evidence="3" type="ORF">EAT49_05565</name>
</gene>
<dbReference type="EMBL" id="RDRB01000002">
    <property type="protein sequence ID" value="ROU03761.1"/>
    <property type="molecule type" value="Genomic_DNA"/>
</dbReference>
<keyword evidence="1" id="KW-1133">Transmembrane helix</keyword>